<sequence>MYAIFLSLLISFSVFTYADDIGYESPYIYDSPALNDLAYAKYLAPKSNTQDLIALQTSVKSQKSRGTCTMFTAMGLLEHILIRDHSYPRDIDFSEEWMEYIIMSSKTTEGSSISKNLKAVHKYGVVYESTLPYIGKRWRELSDSPLAMSRCGEFSGTRLQSCLLGHRDPYLLRMSDEQVLSLGDAEFVTIRDEATALKEEIVSKILPLKKSYKIKKLSKVKELLQKNQSVIMGIKLFYGSWNHSKTDKLNIQTRNKKKWYEGIVTYPEVGSFDRRISMEKGGGHSLILVGYDDEKVIHSKMKMEDGTWREFTYKGVYYFKNSWGVRGSGRDFTLDGESFPGYGMISQKYAHEFGSFYAIPSK</sequence>
<name>E1X0X3_HALMS</name>
<accession>E1X0X3</accession>
<dbReference type="KEGG" id="bmx:BMS_1617"/>
<dbReference type="Proteomes" id="UP000008963">
    <property type="component" value="Chromosome"/>
</dbReference>
<dbReference type="OrthoDB" id="5289073at2"/>
<dbReference type="SUPFAM" id="SSF54001">
    <property type="entry name" value="Cysteine proteinases"/>
    <property type="match status" value="1"/>
</dbReference>
<keyword evidence="1" id="KW-0732">Signal</keyword>
<dbReference type="eggNOG" id="COG4870">
    <property type="taxonomic scope" value="Bacteria"/>
</dbReference>
<dbReference type="PATRIC" id="fig|862908.3.peg.1540"/>
<keyword evidence="3" id="KW-1185">Reference proteome</keyword>
<proteinExistence type="predicted"/>
<feature type="chain" id="PRO_5003154813" evidence="1">
    <location>
        <begin position="19"/>
        <end position="362"/>
    </location>
</feature>
<evidence type="ECO:0000313" key="2">
    <source>
        <dbReference type="EMBL" id="CBW26462.1"/>
    </source>
</evidence>
<dbReference type="Gene3D" id="3.90.70.10">
    <property type="entry name" value="Cysteine proteinases"/>
    <property type="match status" value="2"/>
</dbReference>
<feature type="signal peptide" evidence="1">
    <location>
        <begin position="1"/>
        <end position="18"/>
    </location>
</feature>
<gene>
    <name evidence="2" type="ordered locus">BMS_1617</name>
</gene>
<dbReference type="EMBL" id="FQ312005">
    <property type="protein sequence ID" value="CBW26462.1"/>
    <property type="molecule type" value="Genomic_DNA"/>
</dbReference>
<dbReference type="InterPro" id="IPR038765">
    <property type="entry name" value="Papain-like_cys_pep_sf"/>
</dbReference>
<dbReference type="AlphaFoldDB" id="E1X0X3"/>
<protein>
    <submittedName>
        <fullName evidence="2">Exported protein</fullName>
    </submittedName>
</protein>
<dbReference type="STRING" id="862908.BMS_1617"/>
<dbReference type="RefSeq" id="WP_014244244.1">
    <property type="nucleotide sequence ID" value="NC_016620.1"/>
</dbReference>
<evidence type="ECO:0000313" key="3">
    <source>
        <dbReference type="Proteomes" id="UP000008963"/>
    </source>
</evidence>
<organism evidence="2 3">
    <name type="scientific">Halobacteriovorax marinus (strain ATCC BAA-682 / DSM 15412 / SJ)</name>
    <name type="common">Bacteriovorax marinus</name>
    <dbReference type="NCBI Taxonomy" id="862908"/>
    <lineage>
        <taxon>Bacteria</taxon>
        <taxon>Pseudomonadati</taxon>
        <taxon>Bdellovibrionota</taxon>
        <taxon>Bacteriovoracia</taxon>
        <taxon>Bacteriovoracales</taxon>
        <taxon>Halobacteriovoraceae</taxon>
        <taxon>Halobacteriovorax</taxon>
    </lineage>
</organism>
<dbReference type="HOGENOM" id="CLU_764540_0_0_7"/>
<evidence type="ECO:0000256" key="1">
    <source>
        <dbReference type="SAM" id="SignalP"/>
    </source>
</evidence>
<reference evidence="3" key="1">
    <citation type="journal article" date="2013" name="ISME J.">
        <title>A small predatory core genome in the divergent marine Bacteriovorax marinus SJ and the terrestrial Bdellovibrio bacteriovorus.</title>
        <authorList>
            <person name="Crossman L.C."/>
            <person name="Chen H."/>
            <person name="Cerdeno-Tarraga A.M."/>
            <person name="Brooks K."/>
            <person name="Quail M.A."/>
            <person name="Pineiro S.A."/>
            <person name="Hobley L."/>
            <person name="Sockett R.E."/>
            <person name="Bentley S.D."/>
            <person name="Parkhill J."/>
            <person name="Williams H.N."/>
            <person name="Stine O.C."/>
        </authorList>
    </citation>
    <scope>NUCLEOTIDE SEQUENCE [LARGE SCALE GENOMIC DNA]</scope>
    <source>
        <strain evidence="3">ATCC BAA-682 / DSM 15412 / SJ</strain>
    </source>
</reference>